<keyword evidence="2" id="KW-1185">Reference proteome</keyword>
<sequence>MAAQILAQIHKAFETCTCEFLTFSNLDPTVSAKILYNLLIQKDLSALGLRIHFIAPDRYLRVVMPSRLHETAVGWMRTEFSLWICYGLLTPIACVSLTDAMITYDTFVGAFAGSNKTPDLCYSPRVNDVPTEFPTIVLEAGWSESQAQLERDCKLWLEGSAGAVKVVLLFKLLAANINNEIKATLTVCRVVDNELVMDPYEIFPPESIQDPFITVEELFGGRYPIDLNPLTIFPLSLVRLCHLAGAEIRKQEYIPMVIENPKARG</sequence>
<protein>
    <submittedName>
        <fullName evidence="1">Uncharacterized protein</fullName>
    </submittedName>
</protein>
<accession>A0A292PRA5</accession>
<evidence type="ECO:0000313" key="2">
    <source>
        <dbReference type="Proteomes" id="UP001412239"/>
    </source>
</evidence>
<reference evidence="1" key="1">
    <citation type="submission" date="2015-10" db="EMBL/GenBank/DDBJ databases">
        <authorList>
            <person name="Regsiter A."/>
            <person name="william w."/>
        </authorList>
    </citation>
    <scope>NUCLEOTIDE SEQUENCE</scope>
    <source>
        <strain evidence="1">Montdore</strain>
    </source>
</reference>
<dbReference type="EMBL" id="LN891102">
    <property type="protein sequence ID" value="CUS08997.1"/>
    <property type="molecule type" value="Genomic_DNA"/>
</dbReference>
<name>A0A292PRA5_9PEZI</name>
<organism evidence="1 2">
    <name type="scientific">Tuber aestivum</name>
    <name type="common">summer truffle</name>
    <dbReference type="NCBI Taxonomy" id="59557"/>
    <lineage>
        <taxon>Eukaryota</taxon>
        <taxon>Fungi</taxon>
        <taxon>Dikarya</taxon>
        <taxon>Ascomycota</taxon>
        <taxon>Pezizomycotina</taxon>
        <taxon>Pezizomycetes</taxon>
        <taxon>Pezizales</taxon>
        <taxon>Tuberaceae</taxon>
        <taxon>Tuber</taxon>
    </lineage>
</organism>
<proteinExistence type="predicted"/>
<dbReference type="Proteomes" id="UP001412239">
    <property type="component" value="Unassembled WGS sequence"/>
</dbReference>
<evidence type="ECO:0000313" key="1">
    <source>
        <dbReference type="EMBL" id="CUS08997.1"/>
    </source>
</evidence>
<gene>
    <name evidence="1" type="ORF">GSTUAT00006946001</name>
</gene>
<dbReference type="AlphaFoldDB" id="A0A292PRA5"/>